<organism evidence="3 4">
    <name type="scientific">Ramlibacter aurantiacus</name>
    <dbReference type="NCBI Taxonomy" id="2801330"/>
    <lineage>
        <taxon>Bacteria</taxon>
        <taxon>Pseudomonadati</taxon>
        <taxon>Pseudomonadota</taxon>
        <taxon>Betaproteobacteria</taxon>
        <taxon>Burkholderiales</taxon>
        <taxon>Comamonadaceae</taxon>
        <taxon>Ramlibacter</taxon>
    </lineage>
</organism>
<feature type="region of interest" description="Disordered" evidence="1">
    <location>
        <begin position="26"/>
        <end position="97"/>
    </location>
</feature>
<dbReference type="InterPro" id="IPR013519">
    <property type="entry name" value="Int_alpha_beta-p"/>
</dbReference>
<reference evidence="3" key="1">
    <citation type="submission" date="2021-01" db="EMBL/GenBank/DDBJ databases">
        <title>Ramlibacter sp. strain AW1 16S ribosomal RNA gene Genome sequencing and assembly.</title>
        <authorList>
            <person name="Kang M."/>
        </authorList>
    </citation>
    <scope>NUCLEOTIDE SEQUENCE</scope>
    <source>
        <strain evidence="3">AW1</strain>
    </source>
</reference>
<protein>
    <submittedName>
        <fullName evidence="3">Uncharacterized protein</fullName>
    </submittedName>
</protein>
<dbReference type="InterPro" id="IPR028994">
    <property type="entry name" value="Integrin_alpha_N"/>
</dbReference>
<dbReference type="Proteomes" id="UP000613011">
    <property type="component" value="Unassembled WGS sequence"/>
</dbReference>
<keyword evidence="4" id="KW-1185">Reference proteome</keyword>
<keyword evidence="2" id="KW-0732">Signal</keyword>
<dbReference type="AlphaFoldDB" id="A0A937D5N9"/>
<evidence type="ECO:0000313" key="3">
    <source>
        <dbReference type="EMBL" id="MBL0420113.1"/>
    </source>
</evidence>
<dbReference type="PANTHER" id="PTHR36220:SF1">
    <property type="entry name" value="GAMMA TUBULIN COMPLEX COMPONENT C-TERMINAL DOMAIN-CONTAINING PROTEIN"/>
    <property type="match status" value="1"/>
</dbReference>
<dbReference type="SUPFAM" id="SSF50969">
    <property type="entry name" value="YVTN repeat-like/Quinoprotein amine dehydrogenase"/>
    <property type="match status" value="1"/>
</dbReference>
<dbReference type="PROSITE" id="PS51470">
    <property type="entry name" value="FG_GAP"/>
    <property type="match status" value="1"/>
</dbReference>
<name>A0A937D5N9_9BURK</name>
<dbReference type="EMBL" id="JAEQNA010000001">
    <property type="protein sequence ID" value="MBL0420113.1"/>
    <property type="molecule type" value="Genomic_DNA"/>
</dbReference>
<dbReference type="InterPro" id="IPR011044">
    <property type="entry name" value="Quino_amine_DH_bsu"/>
</dbReference>
<evidence type="ECO:0000313" key="4">
    <source>
        <dbReference type="Proteomes" id="UP000613011"/>
    </source>
</evidence>
<dbReference type="PANTHER" id="PTHR36220">
    <property type="entry name" value="UNNAMED PRODUCT"/>
    <property type="match status" value="1"/>
</dbReference>
<proteinExistence type="predicted"/>
<feature type="signal peptide" evidence="2">
    <location>
        <begin position="1"/>
        <end position="23"/>
    </location>
</feature>
<evidence type="ECO:0000256" key="2">
    <source>
        <dbReference type="SAM" id="SignalP"/>
    </source>
</evidence>
<feature type="chain" id="PRO_5037964648" evidence="2">
    <location>
        <begin position="24"/>
        <end position="587"/>
    </location>
</feature>
<comment type="caution">
    <text evidence="3">The sequence shown here is derived from an EMBL/GenBank/DDBJ whole genome shotgun (WGS) entry which is preliminary data.</text>
</comment>
<feature type="compositionally biased region" description="Low complexity" evidence="1">
    <location>
        <begin position="32"/>
        <end position="97"/>
    </location>
</feature>
<gene>
    <name evidence="3" type="ORF">JI739_07105</name>
</gene>
<dbReference type="RefSeq" id="WP_201683102.1">
    <property type="nucleotide sequence ID" value="NZ_JAEQNA010000001.1"/>
</dbReference>
<dbReference type="Gene3D" id="2.130.10.130">
    <property type="entry name" value="Integrin alpha, N-terminal"/>
    <property type="match status" value="1"/>
</dbReference>
<sequence length="587" mass="59507">MNPQPLARAIAPALLTLLLTACGGGGGGGDTGSASVTGPSAQAPAAAPADTASTADTSSAADTAATADSANTADAGTPATTASSSAPPTTGGPAAPSNLKVFHDLKRYEFSWPAVEGATSYEILMDPDGPAGRALPIPVVTDIPPTQLQASMTPPAAWHGLDLKATFSVRGCAAGRCGEPSLAVWLAGEKTIGYLKGQEIQAGSDFGFAVALSADGNTLAVAAPRWKFNSQTGTQFGLVSIYQLRGMSWVEDRITHVTSSAPAFGFSLALSANGRKLAVGIASETSESGRVGLCHYLPASQTQEEGWTCETAFDGESGSQAGLSVGLSGNGEVLAVGAPGNGSVVILTAAHGIKLRDRFLAAAQPGLDRFGSQVALSADGMTLVATDTVPGEKARSGAVYVMQATAQNWSTGPGVTSPLIELSSAGSSVAISGNGGLIAVGVPQEKEVQMFARESTGYVKRAPVKAFVAFDEFGSSVALSHDGKTLAVGEIGRAFFGDRSSSYIHLFSHSEALGWQAVRLPRQSSGKRGIGAAAINDKLALPSLALSGDGKTLAVGDMDHPEPDTGILKPPFNYPKGGPSYGGVLLY</sequence>
<evidence type="ECO:0000256" key="1">
    <source>
        <dbReference type="SAM" id="MobiDB-lite"/>
    </source>
</evidence>
<accession>A0A937D5N9</accession>